<keyword evidence="2" id="KW-1185">Reference proteome</keyword>
<dbReference type="HOGENOM" id="CLU_2574769_0_0_1"/>
<proteinExistence type="predicted"/>
<dbReference type="Proteomes" id="UP000054018">
    <property type="component" value="Unassembled WGS sequence"/>
</dbReference>
<evidence type="ECO:0000313" key="2">
    <source>
        <dbReference type="Proteomes" id="UP000054018"/>
    </source>
</evidence>
<organism evidence="1 2">
    <name type="scientific">Pisolithus microcarpus 441</name>
    <dbReference type="NCBI Taxonomy" id="765257"/>
    <lineage>
        <taxon>Eukaryota</taxon>
        <taxon>Fungi</taxon>
        <taxon>Dikarya</taxon>
        <taxon>Basidiomycota</taxon>
        <taxon>Agaricomycotina</taxon>
        <taxon>Agaricomycetes</taxon>
        <taxon>Agaricomycetidae</taxon>
        <taxon>Boletales</taxon>
        <taxon>Sclerodermatineae</taxon>
        <taxon>Pisolithaceae</taxon>
        <taxon>Pisolithus</taxon>
    </lineage>
</organism>
<reference evidence="2" key="2">
    <citation type="submission" date="2015-01" db="EMBL/GenBank/DDBJ databases">
        <title>Evolutionary Origins and Diversification of the Mycorrhizal Mutualists.</title>
        <authorList>
            <consortium name="DOE Joint Genome Institute"/>
            <consortium name="Mycorrhizal Genomics Consortium"/>
            <person name="Kohler A."/>
            <person name="Kuo A."/>
            <person name="Nagy L.G."/>
            <person name="Floudas D."/>
            <person name="Copeland A."/>
            <person name="Barry K.W."/>
            <person name="Cichocki N."/>
            <person name="Veneault-Fourrey C."/>
            <person name="LaButti K."/>
            <person name="Lindquist E.A."/>
            <person name="Lipzen A."/>
            <person name="Lundell T."/>
            <person name="Morin E."/>
            <person name="Murat C."/>
            <person name="Riley R."/>
            <person name="Ohm R."/>
            <person name="Sun H."/>
            <person name="Tunlid A."/>
            <person name="Henrissat B."/>
            <person name="Grigoriev I.V."/>
            <person name="Hibbett D.S."/>
            <person name="Martin F."/>
        </authorList>
    </citation>
    <scope>NUCLEOTIDE SEQUENCE [LARGE SCALE GENOMIC DNA]</scope>
    <source>
        <strain evidence="2">441</strain>
    </source>
</reference>
<evidence type="ECO:0000313" key="1">
    <source>
        <dbReference type="EMBL" id="KIK24386.1"/>
    </source>
</evidence>
<dbReference type="AlphaFoldDB" id="A0A0C9Z5I8"/>
<gene>
    <name evidence="1" type="ORF">PISMIDRAFT_407621</name>
</gene>
<protein>
    <submittedName>
        <fullName evidence="1">Uncharacterized protein</fullName>
    </submittedName>
</protein>
<dbReference type="EMBL" id="KN833716">
    <property type="protein sequence ID" value="KIK24386.1"/>
    <property type="molecule type" value="Genomic_DNA"/>
</dbReference>
<name>A0A0C9Z5I8_9AGAM</name>
<reference evidence="1 2" key="1">
    <citation type="submission" date="2014-04" db="EMBL/GenBank/DDBJ databases">
        <authorList>
            <consortium name="DOE Joint Genome Institute"/>
            <person name="Kuo A."/>
            <person name="Kohler A."/>
            <person name="Costa M.D."/>
            <person name="Nagy L.G."/>
            <person name="Floudas D."/>
            <person name="Copeland A."/>
            <person name="Barry K.W."/>
            <person name="Cichocki N."/>
            <person name="Veneault-Fourrey C."/>
            <person name="LaButti K."/>
            <person name="Lindquist E.A."/>
            <person name="Lipzen A."/>
            <person name="Lundell T."/>
            <person name="Morin E."/>
            <person name="Murat C."/>
            <person name="Sun H."/>
            <person name="Tunlid A."/>
            <person name="Henrissat B."/>
            <person name="Grigoriev I.V."/>
            <person name="Hibbett D.S."/>
            <person name="Martin F."/>
            <person name="Nordberg H.P."/>
            <person name="Cantor M.N."/>
            <person name="Hua S.X."/>
        </authorList>
    </citation>
    <scope>NUCLEOTIDE SEQUENCE [LARGE SCALE GENOMIC DNA]</scope>
    <source>
        <strain evidence="1 2">441</strain>
    </source>
</reference>
<sequence>MLDARLDQAQMSVLPTRYRRFLPSAKQSLHTIDMLFHRTHVKPSHRLVPPPAYIFAVSDRDLSINERLMWLTVTVDVGCQH</sequence>
<accession>A0A0C9Z5I8</accession>